<proteinExistence type="predicted"/>
<dbReference type="Gene3D" id="1.10.1200.10">
    <property type="entry name" value="ACP-like"/>
    <property type="match status" value="1"/>
</dbReference>
<dbReference type="InterPro" id="IPR023213">
    <property type="entry name" value="CAT-like_dom_sf"/>
</dbReference>
<dbReference type="PANTHER" id="PTHR45527">
    <property type="entry name" value="NONRIBOSOMAL PEPTIDE SYNTHETASE"/>
    <property type="match status" value="1"/>
</dbReference>
<dbReference type="SUPFAM" id="SSF47336">
    <property type="entry name" value="ACP-like"/>
    <property type="match status" value="1"/>
</dbReference>
<dbReference type="SMART" id="SM00823">
    <property type="entry name" value="PKS_PP"/>
    <property type="match status" value="1"/>
</dbReference>
<protein>
    <submittedName>
        <fullName evidence="5">Condensation domain-containing protein</fullName>
    </submittedName>
</protein>
<evidence type="ECO:0000256" key="2">
    <source>
        <dbReference type="ARBA" id="ARBA00022450"/>
    </source>
</evidence>
<comment type="cofactor">
    <cofactor evidence="1">
        <name>pantetheine 4'-phosphate</name>
        <dbReference type="ChEBI" id="CHEBI:47942"/>
    </cofactor>
</comment>
<keyword evidence="2" id="KW-0596">Phosphopantetheine</keyword>
<gene>
    <name evidence="5" type="ORF">ACFP1K_05495</name>
</gene>
<dbReference type="SUPFAM" id="SSF52777">
    <property type="entry name" value="CoA-dependent acyltransferases"/>
    <property type="match status" value="2"/>
</dbReference>
<keyword evidence="6" id="KW-1185">Reference proteome</keyword>
<reference evidence="6" key="1">
    <citation type="journal article" date="2019" name="Int. J. Syst. Evol. Microbiol.">
        <title>The Global Catalogue of Microorganisms (GCM) 10K type strain sequencing project: providing services to taxonomists for standard genome sequencing and annotation.</title>
        <authorList>
            <consortium name="The Broad Institute Genomics Platform"/>
            <consortium name="The Broad Institute Genome Sequencing Center for Infectious Disease"/>
            <person name="Wu L."/>
            <person name="Ma J."/>
        </authorList>
    </citation>
    <scope>NUCLEOTIDE SEQUENCE [LARGE SCALE GENOMIC DNA]</scope>
    <source>
        <strain evidence="6">JCM 30346</strain>
    </source>
</reference>
<accession>A0ABW1NDK1</accession>
<comment type="caution">
    <text evidence="5">The sequence shown here is derived from an EMBL/GenBank/DDBJ whole genome shotgun (WGS) entry which is preliminary data.</text>
</comment>
<name>A0ABW1NDK1_9ACTN</name>
<dbReference type="Proteomes" id="UP001596137">
    <property type="component" value="Unassembled WGS sequence"/>
</dbReference>
<feature type="domain" description="Carrier" evidence="4">
    <location>
        <begin position="497"/>
        <end position="572"/>
    </location>
</feature>
<evidence type="ECO:0000256" key="3">
    <source>
        <dbReference type="ARBA" id="ARBA00022553"/>
    </source>
</evidence>
<dbReference type="RefSeq" id="WP_380747551.1">
    <property type="nucleotide sequence ID" value="NZ_JBHSRF010000005.1"/>
</dbReference>
<dbReference type="InterPro" id="IPR020806">
    <property type="entry name" value="PKS_PP-bd"/>
</dbReference>
<evidence type="ECO:0000259" key="4">
    <source>
        <dbReference type="PROSITE" id="PS50075"/>
    </source>
</evidence>
<organism evidence="5 6">
    <name type="scientific">Sphaerisporangium aureirubrum</name>
    <dbReference type="NCBI Taxonomy" id="1544736"/>
    <lineage>
        <taxon>Bacteria</taxon>
        <taxon>Bacillati</taxon>
        <taxon>Actinomycetota</taxon>
        <taxon>Actinomycetes</taxon>
        <taxon>Streptosporangiales</taxon>
        <taxon>Streptosporangiaceae</taxon>
        <taxon>Sphaerisporangium</taxon>
    </lineage>
</organism>
<dbReference type="EMBL" id="JBHSRF010000005">
    <property type="protein sequence ID" value="MFC6080602.1"/>
    <property type="molecule type" value="Genomic_DNA"/>
</dbReference>
<dbReference type="InterPro" id="IPR006162">
    <property type="entry name" value="Ppantetheine_attach_site"/>
</dbReference>
<keyword evidence="3" id="KW-0597">Phosphoprotein</keyword>
<dbReference type="PROSITE" id="PS00012">
    <property type="entry name" value="PHOSPHOPANTETHEINE"/>
    <property type="match status" value="1"/>
</dbReference>
<dbReference type="Gene3D" id="3.30.559.30">
    <property type="entry name" value="Nonribosomal peptide synthetase, condensation domain"/>
    <property type="match status" value="1"/>
</dbReference>
<dbReference type="Pfam" id="PF00550">
    <property type="entry name" value="PP-binding"/>
    <property type="match status" value="1"/>
</dbReference>
<dbReference type="InterPro" id="IPR001242">
    <property type="entry name" value="Condensation_dom"/>
</dbReference>
<evidence type="ECO:0000313" key="6">
    <source>
        <dbReference type="Proteomes" id="UP001596137"/>
    </source>
</evidence>
<evidence type="ECO:0000256" key="1">
    <source>
        <dbReference type="ARBA" id="ARBA00001957"/>
    </source>
</evidence>
<dbReference type="InterPro" id="IPR009081">
    <property type="entry name" value="PP-bd_ACP"/>
</dbReference>
<dbReference type="PANTHER" id="PTHR45527:SF1">
    <property type="entry name" value="FATTY ACID SYNTHASE"/>
    <property type="match status" value="1"/>
</dbReference>
<dbReference type="Gene3D" id="3.30.559.10">
    <property type="entry name" value="Chloramphenicol acetyltransferase-like domain"/>
    <property type="match status" value="1"/>
</dbReference>
<dbReference type="PROSITE" id="PS50075">
    <property type="entry name" value="CARRIER"/>
    <property type="match status" value="1"/>
</dbReference>
<dbReference type="InterPro" id="IPR036736">
    <property type="entry name" value="ACP-like_sf"/>
</dbReference>
<evidence type="ECO:0000313" key="5">
    <source>
        <dbReference type="EMBL" id="MFC6080602.1"/>
    </source>
</evidence>
<dbReference type="Pfam" id="PF00668">
    <property type="entry name" value="Condensation"/>
    <property type="match status" value="1"/>
</dbReference>
<sequence length="579" mass="61297">MTVDETERWPAGLPAHRRELAARLLAARRRPAGDAVPVVPRDGGLLECSPEQRRLWLAAQADRHSATPNVTMGLGLAGPLDLAALARALTALTDRHETLRTVFVNSGGEPRQMVLARAEAPFTVVDLTGDPDGERTAREMALAAGSERFDLATGPLLRLTVYRLSPSEHRLLLVLHHIACDGGSLGVVAGDLATLYGGGAPPPPPAVRYADYAAWAAGRARPLAERRLPFWRERLGGDPPVCARFPAEQAEARETRRTGTVSLPVGAALMDALRGGSATPFVTVFAAFLVLLNRVRAETGGGAGPGITVGTAAAGRSRREFEPIVGCFANMVPVHVRVDGALGFRALVETTRQELGAALANEIPFDTLVSGLGGRRRPGVHPVFQMAFIQRDDPRPPDDWPGLLAFEWGQEVDDTAYDLTLTMTPHHAGHDLILTHRLDRVSRRAAAALATAFETLLTALSISPDVPVDDLALPDLDGLGGAPAAVEGPARPAAEVVVDEALAAEAGRIWCEVLGVPRAEPDANLFELGGDSLAVTRIAALVKERLGVEIPAWAVFEAPTVTGLAVALAVSRGRPAARD</sequence>